<evidence type="ECO:0000256" key="9">
    <source>
        <dbReference type="SAM" id="Phobius"/>
    </source>
</evidence>
<keyword evidence="7 9" id="KW-0472">Membrane</keyword>
<dbReference type="PROSITE" id="PS51779">
    <property type="entry name" value="POTRA"/>
    <property type="match status" value="1"/>
</dbReference>
<dbReference type="PANTHER" id="PTHR35851:SF1">
    <property type="entry name" value="CELL DIVISION PROTEIN FTSQ"/>
    <property type="match status" value="1"/>
</dbReference>
<organism evidence="11">
    <name type="scientific">marine sediment metagenome</name>
    <dbReference type="NCBI Taxonomy" id="412755"/>
    <lineage>
        <taxon>unclassified sequences</taxon>
        <taxon>metagenomes</taxon>
        <taxon>ecological metagenomes</taxon>
    </lineage>
</organism>
<evidence type="ECO:0000256" key="6">
    <source>
        <dbReference type="ARBA" id="ARBA00022989"/>
    </source>
</evidence>
<dbReference type="AlphaFoldDB" id="A0A0F9BCE7"/>
<evidence type="ECO:0000259" key="10">
    <source>
        <dbReference type="PROSITE" id="PS51779"/>
    </source>
</evidence>
<dbReference type="EMBL" id="LAZR01038510">
    <property type="protein sequence ID" value="KKL19370.1"/>
    <property type="molecule type" value="Genomic_DNA"/>
</dbReference>
<dbReference type="HAMAP" id="MF_00911">
    <property type="entry name" value="FtsQ_subfam"/>
    <property type="match status" value="1"/>
</dbReference>
<accession>A0A0F9BCE7</accession>
<evidence type="ECO:0000256" key="3">
    <source>
        <dbReference type="ARBA" id="ARBA00022519"/>
    </source>
</evidence>
<dbReference type="InterPro" id="IPR005548">
    <property type="entry name" value="Cell_div_FtsQ/DivIB_C"/>
</dbReference>
<dbReference type="InterPro" id="IPR026579">
    <property type="entry name" value="FtsQ"/>
</dbReference>
<keyword evidence="6 9" id="KW-1133">Transmembrane helix</keyword>
<evidence type="ECO:0000256" key="4">
    <source>
        <dbReference type="ARBA" id="ARBA00022618"/>
    </source>
</evidence>
<name>A0A0F9BCE7_9ZZZZ</name>
<keyword evidence="8" id="KW-0131">Cell cycle</keyword>
<evidence type="ECO:0000256" key="8">
    <source>
        <dbReference type="ARBA" id="ARBA00023306"/>
    </source>
</evidence>
<dbReference type="InterPro" id="IPR034746">
    <property type="entry name" value="POTRA"/>
</dbReference>
<sequence length="298" mass="32918">MRKMRGERRASAAAARRDPAPSRLSYRLNRLALTPGVRRLVTTGLPLLTIGLVAAVILSDEPRREALNLWVDDVKTAFQDREAFMVKLMAIDGASEGLADTVRATVPVEFPISSFQLDLVQMQDKIAVLDAVSDVNLRVRPGGVLQINITERQPAVVWRGEETLELLDRTGHRVEVLDQRAVRADLPLIAGEAVADHIPEALALFQAAAPLNDRLRGLLRVGERRWDVVLDRGQRILLPELAPVSALEQVIAMEQAQELLARDVTLVDMRNPARPTVRLDPETAGTLRKIKLSELGAD</sequence>
<evidence type="ECO:0000256" key="1">
    <source>
        <dbReference type="ARBA" id="ARBA00004370"/>
    </source>
</evidence>
<keyword evidence="2" id="KW-1003">Cell membrane</keyword>
<protein>
    <recommendedName>
        <fullName evidence="10">POTRA domain-containing protein</fullName>
    </recommendedName>
</protein>
<gene>
    <name evidence="11" type="ORF">LCGC14_2466140</name>
</gene>
<evidence type="ECO:0000256" key="7">
    <source>
        <dbReference type="ARBA" id="ARBA00023136"/>
    </source>
</evidence>
<dbReference type="Gene3D" id="3.40.50.11690">
    <property type="entry name" value="Cell division protein FtsQ/DivIB"/>
    <property type="match status" value="1"/>
</dbReference>
<feature type="domain" description="POTRA" evidence="10">
    <location>
        <begin position="84"/>
        <end position="152"/>
    </location>
</feature>
<dbReference type="Pfam" id="PF03799">
    <property type="entry name" value="FtsQ_DivIB_C"/>
    <property type="match status" value="1"/>
</dbReference>
<evidence type="ECO:0000256" key="2">
    <source>
        <dbReference type="ARBA" id="ARBA00022475"/>
    </source>
</evidence>
<reference evidence="11" key="1">
    <citation type="journal article" date="2015" name="Nature">
        <title>Complex archaea that bridge the gap between prokaryotes and eukaryotes.</title>
        <authorList>
            <person name="Spang A."/>
            <person name="Saw J.H."/>
            <person name="Jorgensen S.L."/>
            <person name="Zaremba-Niedzwiedzka K."/>
            <person name="Martijn J."/>
            <person name="Lind A.E."/>
            <person name="van Eijk R."/>
            <person name="Schleper C."/>
            <person name="Guy L."/>
            <person name="Ettema T.J."/>
        </authorList>
    </citation>
    <scope>NUCLEOTIDE SEQUENCE</scope>
</reference>
<keyword evidence="4" id="KW-0132">Cell division</keyword>
<dbReference type="PANTHER" id="PTHR35851">
    <property type="entry name" value="CELL DIVISION PROTEIN FTSQ"/>
    <property type="match status" value="1"/>
</dbReference>
<evidence type="ECO:0000256" key="5">
    <source>
        <dbReference type="ARBA" id="ARBA00022692"/>
    </source>
</evidence>
<evidence type="ECO:0000313" key="11">
    <source>
        <dbReference type="EMBL" id="KKL19370.1"/>
    </source>
</evidence>
<proteinExistence type="inferred from homology"/>
<comment type="caution">
    <text evidence="11">The sequence shown here is derived from an EMBL/GenBank/DDBJ whole genome shotgun (WGS) entry which is preliminary data.</text>
</comment>
<dbReference type="GO" id="GO:0090529">
    <property type="term" value="P:cell septum assembly"/>
    <property type="evidence" value="ECO:0007669"/>
    <property type="project" value="InterPro"/>
</dbReference>
<feature type="transmembrane region" description="Helical" evidence="9">
    <location>
        <begin position="40"/>
        <end position="58"/>
    </location>
</feature>
<dbReference type="GO" id="GO:0016020">
    <property type="term" value="C:membrane"/>
    <property type="evidence" value="ECO:0007669"/>
    <property type="project" value="UniProtKB-SubCell"/>
</dbReference>
<keyword evidence="3" id="KW-0997">Cell inner membrane</keyword>
<keyword evidence="5 9" id="KW-0812">Transmembrane</keyword>
<dbReference type="InterPro" id="IPR045335">
    <property type="entry name" value="FtsQ_C_sf"/>
</dbReference>
<comment type="subcellular location">
    <subcellularLocation>
        <location evidence="1">Membrane</location>
    </subcellularLocation>
</comment>